<reference evidence="11" key="1">
    <citation type="submission" date="2018-07" db="EMBL/GenBank/DDBJ databases">
        <authorList>
            <person name="Gao Z.-S."/>
            <person name="Jia H.-M."/>
            <person name="Jia H.-J."/>
            <person name="Cai Q.-L."/>
            <person name="Wang Y."/>
            <person name="Zhao H.-B."/>
        </authorList>
    </citation>
    <scope>NUCLEOTIDE SEQUENCE</scope>
    <source>
        <tissue evidence="11">Leaves</tissue>
    </source>
</reference>
<dbReference type="OrthoDB" id="7537227at2759"/>
<evidence type="ECO:0000256" key="1">
    <source>
        <dbReference type="ARBA" id="ARBA00000900"/>
    </source>
</evidence>
<proteinExistence type="predicted"/>
<dbReference type="InterPro" id="IPR000225">
    <property type="entry name" value="Armadillo"/>
</dbReference>
<evidence type="ECO:0000256" key="3">
    <source>
        <dbReference type="ARBA" id="ARBA00004906"/>
    </source>
</evidence>
<name>A0A6A1WCS6_9ROSI</name>
<dbReference type="AlphaFoldDB" id="A0A6A1WCS6"/>
<dbReference type="PANTHER" id="PTHR23315:SF339">
    <property type="entry name" value="U-BOX DOMAIN-CONTAINING PROTEIN 40"/>
    <property type="match status" value="1"/>
</dbReference>
<evidence type="ECO:0000313" key="10">
    <source>
        <dbReference type="EMBL" id="KAB1223061.1"/>
    </source>
</evidence>
<dbReference type="InterPro" id="IPR011989">
    <property type="entry name" value="ARM-like"/>
</dbReference>
<dbReference type="PROSITE" id="PS51698">
    <property type="entry name" value="U_BOX"/>
    <property type="match status" value="1"/>
</dbReference>
<dbReference type="GO" id="GO:0061630">
    <property type="term" value="F:ubiquitin protein ligase activity"/>
    <property type="evidence" value="ECO:0007669"/>
    <property type="project" value="UniProtKB-EC"/>
</dbReference>
<dbReference type="SMART" id="SM00504">
    <property type="entry name" value="Ubox"/>
    <property type="match status" value="1"/>
</dbReference>
<comment type="caution">
    <text evidence="11">The sequence shown here is derived from an EMBL/GenBank/DDBJ whole genome shotgun (WGS) entry which is preliminary data.</text>
</comment>
<keyword evidence="12" id="KW-1185">Reference proteome</keyword>
<dbReference type="Pfam" id="PF04564">
    <property type="entry name" value="U-box"/>
    <property type="match status" value="1"/>
</dbReference>
<accession>A0A6A1WCS6</accession>
<gene>
    <name evidence="11" type="ORF">CJ030_MR2G022318</name>
    <name evidence="10" type="ORF">CJ030_MR2G022336</name>
</gene>
<dbReference type="SUPFAM" id="SSF48371">
    <property type="entry name" value="ARM repeat"/>
    <property type="match status" value="1"/>
</dbReference>
<dbReference type="UniPathway" id="UPA00143"/>
<comment type="pathway">
    <text evidence="3">Protein modification; protein ubiquitination.</text>
</comment>
<dbReference type="FunFam" id="1.25.10.10:FF:000578">
    <property type="entry name" value="RING-type E3 ubiquitin transferase"/>
    <property type="match status" value="1"/>
</dbReference>
<reference evidence="11" key="3">
    <citation type="submission" date="2019-09" db="EMBL/GenBank/DDBJ databases">
        <authorList>
            <person name="Gao Z."/>
        </authorList>
    </citation>
    <scope>NUCLEOTIDE SEQUENCE</scope>
    <source>
        <tissue evidence="11">Leaves</tissue>
    </source>
</reference>
<dbReference type="Gene3D" id="3.30.40.10">
    <property type="entry name" value="Zinc/RING finger domain, C3HC4 (zinc finger)"/>
    <property type="match status" value="1"/>
</dbReference>
<feature type="compositionally biased region" description="Low complexity" evidence="8">
    <location>
        <begin position="193"/>
        <end position="207"/>
    </location>
</feature>
<evidence type="ECO:0000256" key="8">
    <source>
        <dbReference type="SAM" id="MobiDB-lite"/>
    </source>
</evidence>
<evidence type="ECO:0000256" key="2">
    <source>
        <dbReference type="ARBA" id="ARBA00003861"/>
    </source>
</evidence>
<dbReference type="InterPro" id="IPR016024">
    <property type="entry name" value="ARM-type_fold"/>
</dbReference>
<evidence type="ECO:0000256" key="6">
    <source>
        <dbReference type="ARBA" id="ARBA00022737"/>
    </source>
</evidence>
<feature type="domain" description="U-box" evidence="9">
    <location>
        <begin position="51"/>
        <end position="125"/>
    </location>
</feature>
<dbReference type="EMBL" id="RXIC02000020">
    <property type="protein sequence ID" value="KAB1223079.1"/>
    <property type="molecule type" value="Genomic_DNA"/>
</dbReference>
<dbReference type="InterPro" id="IPR013083">
    <property type="entry name" value="Znf_RING/FYVE/PHD"/>
</dbReference>
<dbReference type="InterPro" id="IPR003613">
    <property type="entry name" value="Ubox_domain"/>
</dbReference>
<dbReference type="SMART" id="SM00185">
    <property type="entry name" value="ARM"/>
    <property type="match status" value="3"/>
</dbReference>
<dbReference type="Pfam" id="PF00514">
    <property type="entry name" value="Arm"/>
    <property type="match status" value="1"/>
</dbReference>
<dbReference type="Proteomes" id="UP000516437">
    <property type="component" value="Chromosome 2"/>
</dbReference>
<dbReference type="SUPFAM" id="SSF57850">
    <property type="entry name" value="RING/U-box"/>
    <property type="match status" value="1"/>
</dbReference>
<comment type="function">
    <text evidence="2">Functions as an E3 ubiquitin ligase.</text>
</comment>
<keyword evidence="6" id="KW-0677">Repeat</keyword>
<protein>
    <recommendedName>
        <fullName evidence="4">RING-type E3 ubiquitin transferase</fullName>
        <ecNumber evidence="4">2.3.2.27</ecNumber>
    </recommendedName>
</protein>
<dbReference type="EC" id="2.3.2.27" evidence="4"/>
<keyword evidence="5" id="KW-0808">Transferase</keyword>
<evidence type="ECO:0000313" key="11">
    <source>
        <dbReference type="EMBL" id="KAB1223079.1"/>
    </source>
</evidence>
<dbReference type="EMBL" id="RXIC02000020">
    <property type="protein sequence ID" value="KAB1223061.1"/>
    <property type="molecule type" value="Genomic_DNA"/>
</dbReference>
<evidence type="ECO:0000313" key="12">
    <source>
        <dbReference type="Proteomes" id="UP000516437"/>
    </source>
</evidence>
<dbReference type="PANTHER" id="PTHR23315">
    <property type="entry name" value="U BOX DOMAIN-CONTAINING"/>
    <property type="match status" value="1"/>
</dbReference>
<reference evidence="11 12" key="2">
    <citation type="journal article" date="2019" name="Plant Biotechnol. J.">
        <title>The red bayberry genome and genetic basis of sex determination.</title>
        <authorList>
            <person name="Jia H.M."/>
            <person name="Jia H.J."/>
            <person name="Cai Q.L."/>
            <person name="Wang Y."/>
            <person name="Zhao H.B."/>
            <person name="Yang W.F."/>
            <person name="Wang G.Y."/>
            <person name="Li Y.H."/>
            <person name="Zhan D.L."/>
            <person name="Shen Y.T."/>
            <person name="Niu Q.F."/>
            <person name="Chang L."/>
            <person name="Qiu J."/>
            <person name="Zhao L."/>
            <person name="Xie H.B."/>
            <person name="Fu W.Y."/>
            <person name="Jin J."/>
            <person name="Li X.W."/>
            <person name="Jiao Y."/>
            <person name="Zhou C.C."/>
            <person name="Tu T."/>
            <person name="Chai C.Y."/>
            <person name="Gao J.L."/>
            <person name="Fan L.J."/>
            <person name="van de Weg E."/>
            <person name="Wang J.Y."/>
            <person name="Gao Z.S."/>
        </authorList>
    </citation>
    <scope>NUCLEOTIDE SEQUENCE [LARGE SCALE GENOMIC DNA]</scope>
    <source>
        <tissue evidence="11">Leaves</tissue>
    </source>
</reference>
<organism evidence="11 12">
    <name type="scientific">Morella rubra</name>
    <name type="common">Chinese bayberry</name>
    <dbReference type="NCBI Taxonomy" id="262757"/>
    <lineage>
        <taxon>Eukaryota</taxon>
        <taxon>Viridiplantae</taxon>
        <taxon>Streptophyta</taxon>
        <taxon>Embryophyta</taxon>
        <taxon>Tracheophyta</taxon>
        <taxon>Spermatophyta</taxon>
        <taxon>Magnoliopsida</taxon>
        <taxon>eudicotyledons</taxon>
        <taxon>Gunneridae</taxon>
        <taxon>Pentapetalae</taxon>
        <taxon>rosids</taxon>
        <taxon>fabids</taxon>
        <taxon>Fagales</taxon>
        <taxon>Myricaceae</taxon>
        <taxon>Morella</taxon>
    </lineage>
</organism>
<evidence type="ECO:0000256" key="7">
    <source>
        <dbReference type="ARBA" id="ARBA00022786"/>
    </source>
</evidence>
<evidence type="ECO:0000256" key="5">
    <source>
        <dbReference type="ARBA" id="ARBA00022679"/>
    </source>
</evidence>
<evidence type="ECO:0000256" key="4">
    <source>
        <dbReference type="ARBA" id="ARBA00012483"/>
    </source>
</evidence>
<evidence type="ECO:0000259" key="9">
    <source>
        <dbReference type="PROSITE" id="PS51698"/>
    </source>
</evidence>
<sequence length="534" mass="58663">MEFQEAMVKFRPDKHIRTRRVFENRAKTETASPRRKWKFFSKSSTLPPSRPLNKEFICPISGSLMADPVIVSSGHSFERACVRACQALGFTPTLVDSSKPDFSSVIPNLALKSTILSWCKNSSMDPPKPIDSKTAEKLVRALMPAQPKKFGCQNESEAQNNIFLEELNQDVGGSPRVNFHHSATDVTRRRSTHSYSSSDDSVATSASTPSLRLTTWPSCYSSSSSSELETQNPGCTEEEKELFAKLRSPHVFEIEEAVISLRNITRTREDTRAHLCTPPLLSVLRSLIVSRYSAIQVNSVAVIVNLSLENVNKVTIVRSGIVPPLIDVLKGGFPEGQEHACGALFSLALDDGNKTAIGVLGALRPLIHMLRSDRERTRNDSALSLYHLLLIQSNRTKLVKLGLVPVLVGMVKTGHMTGRILLILCNLARCTEGRVAMLDAGAVECLAGLLRGDELDSESTRESCVTALHGLSHGGLRFKGLGKAVGLVGVLRKVEGVGSEKAREKARRILDTLKVRAEEDEEDVNWEELLELGC</sequence>
<dbReference type="Gene3D" id="1.25.10.10">
    <property type="entry name" value="Leucine-rich Repeat Variant"/>
    <property type="match status" value="1"/>
</dbReference>
<dbReference type="GO" id="GO:0016567">
    <property type="term" value="P:protein ubiquitination"/>
    <property type="evidence" value="ECO:0007669"/>
    <property type="project" value="UniProtKB-UniPathway"/>
</dbReference>
<keyword evidence="7" id="KW-0833">Ubl conjugation pathway</keyword>
<comment type="catalytic activity">
    <reaction evidence="1">
        <text>S-ubiquitinyl-[E2 ubiquitin-conjugating enzyme]-L-cysteine + [acceptor protein]-L-lysine = [E2 ubiquitin-conjugating enzyme]-L-cysteine + N(6)-ubiquitinyl-[acceptor protein]-L-lysine.</text>
        <dbReference type="EC" id="2.3.2.27"/>
    </reaction>
</comment>
<feature type="region of interest" description="Disordered" evidence="8">
    <location>
        <begin position="174"/>
        <end position="207"/>
    </location>
</feature>